<dbReference type="GO" id="GO:0016301">
    <property type="term" value="F:kinase activity"/>
    <property type="evidence" value="ECO:0007669"/>
    <property type="project" value="UniProtKB-KW"/>
</dbReference>
<feature type="transmembrane region" description="Helical" evidence="9">
    <location>
        <begin position="99"/>
        <end position="117"/>
    </location>
</feature>
<dbReference type="PANTHER" id="PTHR43065">
    <property type="entry name" value="SENSOR HISTIDINE KINASE"/>
    <property type="match status" value="1"/>
</dbReference>
<protein>
    <recommendedName>
        <fullName evidence="2">histidine kinase</fullName>
        <ecNumber evidence="2">2.7.13.3</ecNumber>
    </recommendedName>
</protein>
<evidence type="ECO:0000256" key="5">
    <source>
        <dbReference type="ARBA" id="ARBA00022741"/>
    </source>
</evidence>
<evidence type="ECO:0000256" key="9">
    <source>
        <dbReference type="SAM" id="Phobius"/>
    </source>
</evidence>
<feature type="transmembrane region" description="Helical" evidence="9">
    <location>
        <begin position="7"/>
        <end position="25"/>
    </location>
</feature>
<comment type="catalytic activity">
    <reaction evidence="1">
        <text>ATP + protein L-histidine = ADP + protein N-phospho-L-histidine.</text>
        <dbReference type="EC" id="2.7.13.3"/>
    </reaction>
</comment>
<dbReference type="EC" id="2.7.13.3" evidence="2"/>
<sequence>MDLTEHFFFNLSLLIVLMFFCVLWAERSNNLKFIQNVAILYFVVSFFLCIVFSYPIHDGFLFDLKNIPIMISGLYMGLGPFLGVLTICIKAFYGINSSFWVTFTLYGVISITLWRLYPLFIKLSPNQRILFSMGLTFLFSLIQTVLEFIHLPYPKYDLYFAVLFIQPLGVGMIAYFIEEITKSILLRKHLLNTKRLEAVEQMGASISHEIRNPLTAATGFVQLLQSENISMESRSQYLSIIKKELKSAERVIQDYLTFSKTEDFLTETIYVHDEIKQAIQSLQLTAKKKSIEIITHFSNDLAIIGDKQKFHQCLINIIKNGMEAMPKGGTLTIETETTSSMVSILIKDTGIGMTPEQLNRLGEPYYSTKGKKGTGLGLMVVYSIIRSMNGTVHVDSELNSGTTFKFTFPSIPDHLEQIEILENENKYVLS</sequence>
<feature type="domain" description="Histidine kinase" evidence="10">
    <location>
        <begin position="205"/>
        <end position="412"/>
    </location>
</feature>
<dbReference type="InterPro" id="IPR004358">
    <property type="entry name" value="Sig_transdc_His_kin-like_C"/>
</dbReference>
<keyword evidence="9" id="KW-0812">Transmembrane</keyword>
<name>A0ABU8F285_9BACI</name>
<dbReference type="PROSITE" id="PS50109">
    <property type="entry name" value="HIS_KIN"/>
    <property type="match status" value="1"/>
</dbReference>
<dbReference type="CDD" id="cd00082">
    <property type="entry name" value="HisKA"/>
    <property type="match status" value="1"/>
</dbReference>
<accession>A0ABU8F285</accession>
<feature type="transmembrane region" description="Helical" evidence="9">
    <location>
        <begin position="158"/>
        <end position="177"/>
    </location>
</feature>
<dbReference type="InterPro" id="IPR003594">
    <property type="entry name" value="HATPase_dom"/>
</dbReference>
<evidence type="ECO:0000256" key="7">
    <source>
        <dbReference type="ARBA" id="ARBA00022840"/>
    </source>
</evidence>
<dbReference type="PRINTS" id="PR00344">
    <property type="entry name" value="BCTRLSENSOR"/>
</dbReference>
<dbReference type="InterPro" id="IPR036097">
    <property type="entry name" value="HisK_dim/P_sf"/>
</dbReference>
<evidence type="ECO:0000256" key="1">
    <source>
        <dbReference type="ARBA" id="ARBA00000085"/>
    </source>
</evidence>
<dbReference type="Pfam" id="PF00512">
    <property type="entry name" value="HisKA"/>
    <property type="match status" value="1"/>
</dbReference>
<feature type="transmembrane region" description="Helical" evidence="9">
    <location>
        <begin position="129"/>
        <end position="146"/>
    </location>
</feature>
<dbReference type="EMBL" id="JBAWSY010000002">
    <property type="protein sequence ID" value="MEI4769126.1"/>
    <property type="molecule type" value="Genomic_DNA"/>
</dbReference>
<evidence type="ECO:0000313" key="11">
    <source>
        <dbReference type="EMBL" id="MEI4769126.1"/>
    </source>
</evidence>
<feature type="transmembrane region" description="Helical" evidence="9">
    <location>
        <begin position="37"/>
        <end position="57"/>
    </location>
</feature>
<keyword evidence="5" id="KW-0547">Nucleotide-binding</keyword>
<keyword evidence="6 11" id="KW-0418">Kinase</keyword>
<dbReference type="SUPFAM" id="SSF55874">
    <property type="entry name" value="ATPase domain of HSP90 chaperone/DNA topoisomerase II/histidine kinase"/>
    <property type="match status" value="1"/>
</dbReference>
<keyword evidence="4" id="KW-0808">Transferase</keyword>
<evidence type="ECO:0000256" key="6">
    <source>
        <dbReference type="ARBA" id="ARBA00022777"/>
    </source>
</evidence>
<evidence type="ECO:0000259" key="10">
    <source>
        <dbReference type="PROSITE" id="PS50109"/>
    </source>
</evidence>
<evidence type="ECO:0000256" key="3">
    <source>
        <dbReference type="ARBA" id="ARBA00022553"/>
    </source>
</evidence>
<comment type="caution">
    <text evidence="11">The sequence shown here is derived from an EMBL/GenBank/DDBJ whole genome shotgun (WGS) entry which is preliminary data.</text>
</comment>
<dbReference type="Pfam" id="PF02518">
    <property type="entry name" value="HATPase_c"/>
    <property type="match status" value="1"/>
</dbReference>
<dbReference type="SMART" id="SM00387">
    <property type="entry name" value="HATPase_c"/>
    <property type="match status" value="1"/>
</dbReference>
<keyword evidence="7" id="KW-0067">ATP-binding</keyword>
<dbReference type="SMART" id="SM00388">
    <property type="entry name" value="HisKA"/>
    <property type="match status" value="1"/>
</dbReference>
<organism evidence="11 12">
    <name type="scientific">Psychrobacillus mangrovi</name>
    <dbReference type="NCBI Taxonomy" id="3117745"/>
    <lineage>
        <taxon>Bacteria</taxon>
        <taxon>Bacillati</taxon>
        <taxon>Bacillota</taxon>
        <taxon>Bacilli</taxon>
        <taxon>Bacillales</taxon>
        <taxon>Bacillaceae</taxon>
        <taxon>Psychrobacillus</taxon>
    </lineage>
</organism>
<keyword evidence="9" id="KW-1133">Transmembrane helix</keyword>
<evidence type="ECO:0000313" key="12">
    <source>
        <dbReference type="Proteomes" id="UP001364890"/>
    </source>
</evidence>
<keyword evidence="3" id="KW-0597">Phosphoprotein</keyword>
<dbReference type="Proteomes" id="UP001364890">
    <property type="component" value="Unassembled WGS sequence"/>
</dbReference>
<keyword evidence="8" id="KW-0902">Two-component regulatory system</keyword>
<keyword evidence="9" id="KW-0472">Membrane</keyword>
<dbReference type="InterPro" id="IPR036890">
    <property type="entry name" value="HATPase_C_sf"/>
</dbReference>
<dbReference type="InterPro" id="IPR003661">
    <property type="entry name" value="HisK_dim/P_dom"/>
</dbReference>
<proteinExistence type="predicted"/>
<evidence type="ECO:0000256" key="8">
    <source>
        <dbReference type="ARBA" id="ARBA00023012"/>
    </source>
</evidence>
<dbReference type="Gene3D" id="3.30.565.10">
    <property type="entry name" value="Histidine kinase-like ATPase, C-terminal domain"/>
    <property type="match status" value="1"/>
</dbReference>
<dbReference type="PANTHER" id="PTHR43065:SF46">
    <property type="entry name" value="C4-DICARBOXYLATE TRANSPORT SENSOR PROTEIN DCTB"/>
    <property type="match status" value="1"/>
</dbReference>
<evidence type="ECO:0000256" key="4">
    <source>
        <dbReference type="ARBA" id="ARBA00022679"/>
    </source>
</evidence>
<feature type="transmembrane region" description="Helical" evidence="9">
    <location>
        <begin position="69"/>
        <end position="93"/>
    </location>
</feature>
<dbReference type="SUPFAM" id="SSF47384">
    <property type="entry name" value="Homodimeric domain of signal transducing histidine kinase"/>
    <property type="match status" value="1"/>
</dbReference>
<keyword evidence="12" id="KW-1185">Reference proteome</keyword>
<evidence type="ECO:0000256" key="2">
    <source>
        <dbReference type="ARBA" id="ARBA00012438"/>
    </source>
</evidence>
<dbReference type="InterPro" id="IPR005467">
    <property type="entry name" value="His_kinase_dom"/>
</dbReference>
<dbReference type="RefSeq" id="WP_336496669.1">
    <property type="nucleotide sequence ID" value="NZ_JBAWSY010000002.1"/>
</dbReference>
<reference evidence="11 12" key="1">
    <citation type="submission" date="2024-01" db="EMBL/GenBank/DDBJ databases">
        <title>Seven novel Bacillus-like species.</title>
        <authorList>
            <person name="Liu G."/>
        </authorList>
    </citation>
    <scope>NUCLEOTIDE SEQUENCE [LARGE SCALE GENOMIC DNA]</scope>
    <source>
        <strain evidence="11 12">FJAT-51614</strain>
    </source>
</reference>
<gene>
    <name evidence="11" type="ORF">WAX74_05550</name>
</gene>
<dbReference type="Gene3D" id="1.10.287.130">
    <property type="match status" value="1"/>
</dbReference>